<gene>
    <name evidence="10" type="ordered locus">Ppro_0844</name>
</gene>
<dbReference type="SUPFAM" id="SSF52943">
    <property type="entry name" value="ATP synthase (F1-ATPase), gamma subunit"/>
    <property type="match status" value="1"/>
</dbReference>
<comment type="function">
    <text evidence="1">Produces ATP from ADP in the presence of a proton gradient across the membrane. The gamma chain is believed to be important in regulating ATPase activity and the flow of protons through the CF(0) complex.</text>
</comment>
<organism evidence="10 11">
    <name type="scientific">Pelobacter propionicus (strain DSM 2379 / NBRC 103807 / OttBd1)</name>
    <dbReference type="NCBI Taxonomy" id="338966"/>
    <lineage>
        <taxon>Bacteria</taxon>
        <taxon>Pseudomonadati</taxon>
        <taxon>Thermodesulfobacteriota</taxon>
        <taxon>Desulfuromonadia</taxon>
        <taxon>Desulfuromonadales</taxon>
        <taxon>Desulfuromonadaceae</taxon>
        <taxon>Pelobacter</taxon>
    </lineage>
</organism>
<accession>A1AMA3</accession>
<keyword evidence="8" id="KW-0139">CF(1)</keyword>
<dbReference type="Pfam" id="PF00231">
    <property type="entry name" value="ATP-synt"/>
    <property type="match status" value="1"/>
</dbReference>
<dbReference type="Gene3D" id="3.40.1380.10">
    <property type="match status" value="1"/>
</dbReference>
<dbReference type="GO" id="GO:0045259">
    <property type="term" value="C:proton-transporting ATP synthase complex"/>
    <property type="evidence" value="ECO:0007669"/>
    <property type="project" value="UniProtKB-KW"/>
</dbReference>
<evidence type="ECO:0000313" key="11">
    <source>
        <dbReference type="Proteomes" id="UP000006732"/>
    </source>
</evidence>
<keyword evidence="4" id="KW-0813">Transport</keyword>
<dbReference type="Gene3D" id="1.10.287.80">
    <property type="entry name" value="ATP synthase, gamma subunit, helix hairpin domain"/>
    <property type="match status" value="1"/>
</dbReference>
<name>A1AMA3_PELPD</name>
<evidence type="ECO:0000256" key="5">
    <source>
        <dbReference type="ARBA" id="ARBA00022781"/>
    </source>
</evidence>
<evidence type="ECO:0000256" key="8">
    <source>
        <dbReference type="ARBA" id="ARBA00023196"/>
    </source>
</evidence>
<protein>
    <submittedName>
        <fullName evidence="10">ATP synthase F1, gamma subunit</fullName>
    </submittedName>
</protein>
<dbReference type="OrthoDB" id="9812769at2"/>
<evidence type="ECO:0000256" key="4">
    <source>
        <dbReference type="ARBA" id="ARBA00022448"/>
    </source>
</evidence>
<dbReference type="RefSeq" id="WP_011734785.1">
    <property type="nucleotide sequence ID" value="NC_008609.1"/>
</dbReference>
<dbReference type="KEGG" id="ppd:Ppro_0844"/>
<comment type="similarity">
    <text evidence="3">Belongs to the ATPase gamma chain family.</text>
</comment>
<reference evidence="10 11" key="1">
    <citation type="submission" date="2006-10" db="EMBL/GenBank/DDBJ databases">
        <title>Complete sequence of chromosome of Pelobacter propionicus DSM 2379.</title>
        <authorList>
            <consortium name="US DOE Joint Genome Institute"/>
            <person name="Copeland A."/>
            <person name="Lucas S."/>
            <person name="Lapidus A."/>
            <person name="Barry K."/>
            <person name="Detter J.C."/>
            <person name="Glavina del Rio T."/>
            <person name="Hammon N."/>
            <person name="Israni S."/>
            <person name="Dalin E."/>
            <person name="Tice H."/>
            <person name="Pitluck S."/>
            <person name="Saunders E."/>
            <person name="Brettin T."/>
            <person name="Bruce D."/>
            <person name="Han C."/>
            <person name="Tapia R."/>
            <person name="Schmutz J."/>
            <person name="Larimer F."/>
            <person name="Land M."/>
            <person name="Hauser L."/>
            <person name="Kyrpides N."/>
            <person name="Kim E."/>
            <person name="Lovley D."/>
            <person name="Richardson P."/>
        </authorList>
    </citation>
    <scope>NUCLEOTIDE SEQUENCE [LARGE SCALE GENOMIC DNA]</scope>
    <source>
        <strain evidence="11">DSM 2379 / NBRC 103807 / OttBd1</strain>
    </source>
</reference>
<dbReference type="InterPro" id="IPR035968">
    <property type="entry name" value="ATP_synth_F1_ATPase_gsu"/>
</dbReference>
<dbReference type="eggNOG" id="COG0224">
    <property type="taxonomic scope" value="Bacteria"/>
</dbReference>
<dbReference type="HOGENOM" id="CLU_1007587_0_0_7"/>
<dbReference type="EMBL" id="CP000482">
    <property type="protein sequence ID" value="ABK98473.1"/>
    <property type="molecule type" value="Genomic_DNA"/>
</dbReference>
<comment type="subcellular location">
    <subcellularLocation>
        <location evidence="2">Membrane</location>
        <topology evidence="2">Peripheral membrane protein</topology>
    </subcellularLocation>
</comment>
<evidence type="ECO:0000256" key="3">
    <source>
        <dbReference type="ARBA" id="ARBA00007681"/>
    </source>
</evidence>
<keyword evidence="7" id="KW-0472">Membrane</keyword>
<evidence type="ECO:0000256" key="7">
    <source>
        <dbReference type="ARBA" id="ARBA00023136"/>
    </source>
</evidence>
<evidence type="ECO:0000313" key="10">
    <source>
        <dbReference type="EMBL" id="ABK98473.1"/>
    </source>
</evidence>
<dbReference type="InterPro" id="IPR000131">
    <property type="entry name" value="ATP_synth_F1_gsu"/>
</dbReference>
<keyword evidence="9" id="KW-0066">ATP synthesis</keyword>
<keyword evidence="5" id="KW-0375">Hydrogen ion transport</keyword>
<evidence type="ECO:0000256" key="6">
    <source>
        <dbReference type="ARBA" id="ARBA00023065"/>
    </source>
</evidence>
<dbReference type="PRINTS" id="PR00126">
    <property type="entry name" value="ATPASEGAMMA"/>
</dbReference>
<proteinExistence type="inferred from homology"/>
<dbReference type="GO" id="GO:0046933">
    <property type="term" value="F:proton-transporting ATP synthase activity, rotational mechanism"/>
    <property type="evidence" value="ECO:0007669"/>
    <property type="project" value="InterPro"/>
</dbReference>
<evidence type="ECO:0000256" key="9">
    <source>
        <dbReference type="ARBA" id="ARBA00023310"/>
    </source>
</evidence>
<sequence length="290" mass="31583">MASKRELERRLAALGDIGAILGVMKNLALMETAKLSRVLASQRGLVESLETIAADFLAFHPQPRPAQGDQFQVLLLVGSQRGFCSDFNDRLIASLATRSGEDASGRRIIAVGAKLVDRVAADLHMDGPHALEEIEQVIHGVMDSLSLLLSRADSGHSLRLVALYHDPDSGHPVTKTLAPLEGQPRSTDTPLFPPLLNIPPSAFFSLLAEQHLLAAMIELFYRSLMAESRFRLNHIEAASRRMERSSAELKRKQNLARQEEIIEEIEAILAGAGMGETGTGGVVQETRLKG</sequence>
<dbReference type="STRING" id="338966.Ppro_0844"/>
<evidence type="ECO:0000256" key="1">
    <source>
        <dbReference type="ARBA" id="ARBA00003456"/>
    </source>
</evidence>
<keyword evidence="6" id="KW-0406">Ion transport</keyword>
<dbReference type="AlphaFoldDB" id="A1AMA3"/>
<evidence type="ECO:0000256" key="2">
    <source>
        <dbReference type="ARBA" id="ARBA00004170"/>
    </source>
</evidence>
<keyword evidence="11" id="KW-1185">Reference proteome</keyword>
<dbReference type="Proteomes" id="UP000006732">
    <property type="component" value="Chromosome"/>
</dbReference>